<dbReference type="InterPro" id="IPR052018">
    <property type="entry name" value="PHP_domain"/>
</dbReference>
<dbReference type="GO" id="GO:0035312">
    <property type="term" value="F:5'-3' DNA exonuclease activity"/>
    <property type="evidence" value="ECO:0007669"/>
    <property type="project" value="TreeGrafter"/>
</dbReference>
<sequence length="283" mass="30069">MLVVRIDLHAHSSASDGTEPPDLVVRAAARAGLDVVALTDHDTTAGWSDAATAAVREGVALVRGTEVSARWRGISIHLLSYLQDPTHPALLAELDRTRAARLGRARAMVDLIARDHPITWDDVVAQAGDAVTIGRPHVADALVARGIVPDRDAAFVELLRADGRYHVPHYAPDGPDAVRAIRAAGGVPVFAHPGADARGRIVPDETFEVLAAAGLAGLEVDHRDHPPEQRERLRAIADRLGLLVTGGSDYHGAGKVNRLGENLTQPHVLAAIEEQGSVEVVRP</sequence>
<dbReference type="Gene3D" id="1.10.150.650">
    <property type="match status" value="1"/>
</dbReference>
<dbReference type="GO" id="GO:0004534">
    <property type="term" value="F:5'-3' RNA exonuclease activity"/>
    <property type="evidence" value="ECO:0007669"/>
    <property type="project" value="TreeGrafter"/>
</dbReference>
<proteinExistence type="predicted"/>
<dbReference type="SUPFAM" id="SSF89550">
    <property type="entry name" value="PHP domain-like"/>
    <property type="match status" value="1"/>
</dbReference>
<protein>
    <submittedName>
        <fullName evidence="2">Metal-dependent phosphoesterase</fullName>
    </submittedName>
</protein>
<name>A0A511J9C7_9CELL</name>
<keyword evidence="3" id="KW-1185">Reference proteome</keyword>
<gene>
    <name evidence="2" type="ORF">CCO02nite_12380</name>
</gene>
<dbReference type="PANTHER" id="PTHR42924">
    <property type="entry name" value="EXONUCLEASE"/>
    <property type="match status" value="1"/>
</dbReference>
<dbReference type="PANTHER" id="PTHR42924:SF3">
    <property type="entry name" value="POLYMERASE_HISTIDINOL PHOSPHATASE N-TERMINAL DOMAIN-CONTAINING PROTEIN"/>
    <property type="match status" value="1"/>
</dbReference>
<evidence type="ECO:0000259" key="1">
    <source>
        <dbReference type="SMART" id="SM00481"/>
    </source>
</evidence>
<comment type="caution">
    <text evidence="2">The sequence shown here is derived from an EMBL/GenBank/DDBJ whole genome shotgun (WGS) entry which is preliminary data.</text>
</comment>
<dbReference type="Proteomes" id="UP000321720">
    <property type="component" value="Unassembled WGS sequence"/>
</dbReference>
<feature type="domain" description="Polymerase/histidinol phosphatase N-terminal" evidence="1">
    <location>
        <begin position="6"/>
        <end position="71"/>
    </location>
</feature>
<dbReference type="InterPro" id="IPR016195">
    <property type="entry name" value="Pol/histidinol_Pase-like"/>
</dbReference>
<dbReference type="Gene3D" id="3.20.20.140">
    <property type="entry name" value="Metal-dependent hydrolases"/>
    <property type="match status" value="1"/>
</dbReference>
<reference evidence="2 3" key="1">
    <citation type="submission" date="2019-07" db="EMBL/GenBank/DDBJ databases">
        <title>Whole genome shotgun sequence of Cellulomonas composti NBRC 100758.</title>
        <authorList>
            <person name="Hosoyama A."/>
            <person name="Uohara A."/>
            <person name="Ohji S."/>
            <person name="Ichikawa N."/>
        </authorList>
    </citation>
    <scope>NUCLEOTIDE SEQUENCE [LARGE SCALE GENOMIC DNA]</scope>
    <source>
        <strain evidence="2 3">NBRC 100758</strain>
    </source>
</reference>
<dbReference type="CDD" id="cd07438">
    <property type="entry name" value="PHP_HisPPase_AMP"/>
    <property type="match status" value="1"/>
</dbReference>
<accession>A0A511J9C7</accession>
<evidence type="ECO:0000313" key="3">
    <source>
        <dbReference type="Proteomes" id="UP000321720"/>
    </source>
</evidence>
<organism evidence="2 3">
    <name type="scientific">Cellulomonas composti</name>
    <dbReference type="NCBI Taxonomy" id="266130"/>
    <lineage>
        <taxon>Bacteria</taxon>
        <taxon>Bacillati</taxon>
        <taxon>Actinomycetota</taxon>
        <taxon>Actinomycetes</taxon>
        <taxon>Micrococcales</taxon>
        <taxon>Cellulomonadaceae</taxon>
        <taxon>Cellulomonas</taxon>
    </lineage>
</organism>
<dbReference type="InterPro" id="IPR004013">
    <property type="entry name" value="PHP_dom"/>
</dbReference>
<evidence type="ECO:0000313" key="2">
    <source>
        <dbReference type="EMBL" id="GEL94580.1"/>
    </source>
</evidence>
<dbReference type="AlphaFoldDB" id="A0A511J9C7"/>
<dbReference type="EMBL" id="BJWG01000004">
    <property type="protein sequence ID" value="GEL94580.1"/>
    <property type="molecule type" value="Genomic_DNA"/>
</dbReference>
<dbReference type="Pfam" id="PF02811">
    <property type="entry name" value="PHP"/>
    <property type="match status" value="1"/>
</dbReference>
<dbReference type="SMART" id="SM00481">
    <property type="entry name" value="POLIIIAc"/>
    <property type="match status" value="1"/>
</dbReference>
<dbReference type="InterPro" id="IPR003141">
    <property type="entry name" value="Pol/His_phosphatase_N"/>
</dbReference>